<dbReference type="Proteomes" id="UP001145114">
    <property type="component" value="Unassembled WGS sequence"/>
</dbReference>
<name>A0ACC1HPW9_9FUNG</name>
<comment type="caution">
    <text evidence="1">The sequence shown here is derived from an EMBL/GenBank/DDBJ whole genome shotgun (WGS) entry which is preliminary data.</text>
</comment>
<reference evidence="1" key="1">
    <citation type="submission" date="2022-06" db="EMBL/GenBank/DDBJ databases">
        <title>Phylogenomic reconstructions and comparative analyses of Kickxellomycotina fungi.</title>
        <authorList>
            <person name="Reynolds N.K."/>
            <person name="Stajich J.E."/>
            <person name="Barry K."/>
            <person name="Grigoriev I.V."/>
            <person name="Crous P."/>
            <person name="Smith M.E."/>
        </authorList>
    </citation>
    <scope>NUCLEOTIDE SEQUENCE</scope>
    <source>
        <strain evidence="1">RSA 2271</strain>
    </source>
</reference>
<evidence type="ECO:0000313" key="2">
    <source>
        <dbReference type="Proteomes" id="UP001145114"/>
    </source>
</evidence>
<organism evidence="1 2">
    <name type="scientific">Spiromyces aspiralis</name>
    <dbReference type="NCBI Taxonomy" id="68401"/>
    <lineage>
        <taxon>Eukaryota</taxon>
        <taxon>Fungi</taxon>
        <taxon>Fungi incertae sedis</taxon>
        <taxon>Zoopagomycota</taxon>
        <taxon>Kickxellomycotina</taxon>
        <taxon>Kickxellomycetes</taxon>
        <taxon>Kickxellales</taxon>
        <taxon>Kickxellaceae</taxon>
        <taxon>Spiromyces</taxon>
    </lineage>
</organism>
<protein>
    <submittedName>
        <fullName evidence="1">Uncharacterized protein</fullName>
    </submittedName>
</protein>
<keyword evidence="2" id="KW-1185">Reference proteome</keyword>
<evidence type="ECO:0000313" key="1">
    <source>
        <dbReference type="EMBL" id="KAJ1678502.1"/>
    </source>
</evidence>
<sequence>MLALYAICNRGQLDSDGFQAQLHNAFASLQVSVSVSATQDTLDPDTIKRHGLLEVYILLFRADSELQSGKIISAKATLEEVCARTTANGLLSCPKLQDQLMVRWAMYYQQTGATNMALDLYSQVVRFAKERDVRILAAIHQVALLLGQASAEDRPRVIEQVDILARSSEFTQDPGLKAAIEVIQGITAPEIIKSKAQTLNSLNTASAIANTQLQAITLTYMASLFLVTNPAQSEKMAAAALSVSSVSNNTLMGMLSGSLLEELLCQKGQTEQAERQRAQNAELKRQLASNFASTQNAAKLWQLADRLEAMMKSESAGAAHRHQRESSGV</sequence>
<accession>A0ACC1HPW9</accession>
<gene>
    <name evidence="1" type="ORF">EV182_003923</name>
</gene>
<proteinExistence type="predicted"/>
<dbReference type="EMBL" id="JAMZIH010001104">
    <property type="protein sequence ID" value="KAJ1678502.1"/>
    <property type="molecule type" value="Genomic_DNA"/>
</dbReference>